<proteinExistence type="inferred from homology"/>
<evidence type="ECO:0000256" key="1">
    <source>
        <dbReference type="ARBA" id="ARBA00023002"/>
    </source>
</evidence>
<feature type="compositionally biased region" description="Low complexity" evidence="4">
    <location>
        <begin position="1"/>
        <end position="12"/>
    </location>
</feature>
<dbReference type="Gene3D" id="3.40.605.10">
    <property type="entry name" value="Aldehyde Dehydrogenase, Chain A, domain 1"/>
    <property type="match status" value="1"/>
</dbReference>
<dbReference type="Pfam" id="PF00171">
    <property type="entry name" value="Aldedh"/>
    <property type="match status" value="1"/>
</dbReference>
<dbReference type="InterPro" id="IPR015590">
    <property type="entry name" value="Aldehyde_DH_dom"/>
</dbReference>
<evidence type="ECO:0000256" key="4">
    <source>
        <dbReference type="SAM" id="MobiDB-lite"/>
    </source>
</evidence>
<dbReference type="RefSeq" id="WP_192763043.1">
    <property type="nucleotide sequence ID" value="NZ_JADBDZ010000001.1"/>
</dbReference>
<sequence>MEVPTPSAAPSTVPSPPRPDVPPPSFLDGRPKKLLVGGRWVDAESGATFPSVNPSTGEVIAHLAEAGPRDAARAVAAARAAFDGPWRRLKPRDRQALLWRFADAVQENYEELRLLEVLDMGSPIGRRRSRPAPAWEAEVLRYFAGWATKIHGETIPNSVPGSVLSYTLKEPVGVVAAIVPWNRPISNAIWKIAPVLATGCTMVLKPAEEASLVAVRLGELLAEIGLPDGVVNVVTGGAGAGAALAAHHDVDKVAFTGSTETGRRIVEASAGNLKRLSLELGGKSPDVVFADADLSRAVPGAAMSVFSNSGQICCAGTRVYVERPVYDEFVDGVSEFANGLKVGDGLDPETRIGPLVSEEQLRRVTGYLDAGRAEGARTTAGGARVETGDLAKGYFVAPTVLADVRDDMRVAREEIFGPVAAVLAFDTPEEVAARSNDTPFGLAGGVWTRDVGKAHRLASEMRAGTVWVNTALLFDPAVPFGGYKASGYGREMGPHSLDEYLNVKSVWIDTA</sequence>
<dbReference type="EC" id="1.2.1.3" evidence="6"/>
<dbReference type="InterPro" id="IPR016160">
    <property type="entry name" value="Ald_DH_CS_CYS"/>
</dbReference>
<feature type="domain" description="Aldehyde dehydrogenase" evidence="5">
    <location>
        <begin position="40"/>
        <end position="506"/>
    </location>
</feature>
<keyword evidence="7" id="KW-1185">Reference proteome</keyword>
<keyword evidence="1 3" id="KW-0560">Oxidoreductase</keyword>
<feature type="region of interest" description="Disordered" evidence="4">
    <location>
        <begin position="1"/>
        <end position="29"/>
    </location>
</feature>
<evidence type="ECO:0000313" key="6">
    <source>
        <dbReference type="EMBL" id="MBE1537116.1"/>
    </source>
</evidence>
<protein>
    <submittedName>
        <fullName evidence="6">Aldehyde dehydrogenase (NAD+)</fullName>
        <ecNumber evidence="6">1.2.1.3</ecNumber>
    </submittedName>
</protein>
<dbReference type="EMBL" id="JADBDZ010000001">
    <property type="protein sequence ID" value="MBE1537116.1"/>
    <property type="molecule type" value="Genomic_DNA"/>
</dbReference>
<dbReference type="InterPro" id="IPR016162">
    <property type="entry name" value="Ald_DH_N"/>
</dbReference>
<reference evidence="6 7" key="1">
    <citation type="submission" date="2020-10" db="EMBL/GenBank/DDBJ databases">
        <title>Sequencing the genomes of 1000 actinobacteria strains.</title>
        <authorList>
            <person name="Klenk H.-P."/>
        </authorList>
    </citation>
    <scope>NUCLEOTIDE SEQUENCE [LARGE SCALE GENOMIC DNA]</scope>
    <source>
        <strain evidence="6 7">DSM 46744</strain>
    </source>
</reference>
<comment type="similarity">
    <text evidence="3">Belongs to the aldehyde dehydrogenase family.</text>
</comment>
<dbReference type="GO" id="GO:0004029">
    <property type="term" value="F:aldehyde dehydrogenase (NAD+) activity"/>
    <property type="evidence" value="ECO:0007669"/>
    <property type="project" value="UniProtKB-EC"/>
</dbReference>
<dbReference type="InterPro" id="IPR016161">
    <property type="entry name" value="Ald_DH/histidinol_DH"/>
</dbReference>
<feature type="compositionally biased region" description="Pro residues" evidence="4">
    <location>
        <begin position="13"/>
        <end position="25"/>
    </location>
</feature>
<name>A0ABR9K2N4_9ACTN</name>
<dbReference type="PANTHER" id="PTHR11699">
    <property type="entry name" value="ALDEHYDE DEHYDROGENASE-RELATED"/>
    <property type="match status" value="1"/>
</dbReference>
<evidence type="ECO:0000256" key="2">
    <source>
        <dbReference type="PROSITE-ProRule" id="PRU10007"/>
    </source>
</evidence>
<organism evidence="6 7">
    <name type="scientific">Actinomadura algeriensis</name>
    <dbReference type="NCBI Taxonomy" id="1679523"/>
    <lineage>
        <taxon>Bacteria</taxon>
        <taxon>Bacillati</taxon>
        <taxon>Actinomycetota</taxon>
        <taxon>Actinomycetes</taxon>
        <taxon>Streptosporangiales</taxon>
        <taxon>Thermomonosporaceae</taxon>
        <taxon>Actinomadura</taxon>
    </lineage>
</organism>
<dbReference type="Proteomes" id="UP000627838">
    <property type="component" value="Unassembled WGS sequence"/>
</dbReference>
<dbReference type="InterPro" id="IPR029510">
    <property type="entry name" value="Ald_DH_CS_GLU"/>
</dbReference>
<gene>
    <name evidence="6" type="ORF">H4W34_006949</name>
</gene>
<comment type="caution">
    <text evidence="6">The sequence shown here is derived from an EMBL/GenBank/DDBJ whole genome shotgun (WGS) entry which is preliminary data.</text>
</comment>
<dbReference type="PROSITE" id="PS00687">
    <property type="entry name" value="ALDEHYDE_DEHYDR_GLU"/>
    <property type="match status" value="1"/>
</dbReference>
<dbReference type="PROSITE" id="PS00070">
    <property type="entry name" value="ALDEHYDE_DEHYDR_CYS"/>
    <property type="match status" value="1"/>
</dbReference>
<evidence type="ECO:0000256" key="3">
    <source>
        <dbReference type="RuleBase" id="RU003345"/>
    </source>
</evidence>
<evidence type="ECO:0000313" key="7">
    <source>
        <dbReference type="Proteomes" id="UP000627838"/>
    </source>
</evidence>
<evidence type="ECO:0000259" key="5">
    <source>
        <dbReference type="Pfam" id="PF00171"/>
    </source>
</evidence>
<dbReference type="InterPro" id="IPR016163">
    <property type="entry name" value="Ald_DH_C"/>
</dbReference>
<dbReference type="Gene3D" id="3.40.309.10">
    <property type="entry name" value="Aldehyde Dehydrogenase, Chain A, domain 2"/>
    <property type="match status" value="1"/>
</dbReference>
<feature type="active site" evidence="2">
    <location>
        <position position="279"/>
    </location>
</feature>
<dbReference type="SUPFAM" id="SSF53720">
    <property type="entry name" value="ALDH-like"/>
    <property type="match status" value="1"/>
</dbReference>
<accession>A0ABR9K2N4</accession>